<dbReference type="CDD" id="cd01166">
    <property type="entry name" value="KdgK"/>
    <property type="match status" value="1"/>
</dbReference>
<evidence type="ECO:0000256" key="2">
    <source>
        <dbReference type="ARBA" id="ARBA00022679"/>
    </source>
</evidence>
<gene>
    <name evidence="7" type="ORF">H8699_00735</name>
</gene>
<keyword evidence="2" id="KW-0808">Transferase</keyword>
<dbReference type="AlphaFoldDB" id="A0A926CXH5"/>
<organism evidence="7 8">
    <name type="scientific">Luoshenia tenuis</name>
    <dbReference type="NCBI Taxonomy" id="2763654"/>
    <lineage>
        <taxon>Bacteria</taxon>
        <taxon>Bacillati</taxon>
        <taxon>Bacillota</taxon>
        <taxon>Clostridia</taxon>
        <taxon>Christensenellales</taxon>
        <taxon>Christensenellaceae</taxon>
        <taxon>Luoshenia</taxon>
    </lineage>
</organism>
<dbReference type="Pfam" id="PF00294">
    <property type="entry name" value="PfkB"/>
    <property type="match status" value="1"/>
</dbReference>
<dbReference type="InterPro" id="IPR011611">
    <property type="entry name" value="PfkB_dom"/>
</dbReference>
<dbReference type="InterPro" id="IPR029056">
    <property type="entry name" value="Ribokinase-like"/>
</dbReference>
<keyword evidence="5" id="KW-0067">ATP-binding</keyword>
<accession>A0A926CXH5</accession>
<sequence>MAEVILFGEPLTLFASEHVSDLQHADLFRKFLAGAEVNVSIGLTRLGHPVSYVTKLGNDPFGHFIADKLAKEGIGTQNATFDDAHLTGFQIKSRVENGDPDIFYFRKNSAASTLSPEDIDQVDFAGVRHVHLTGIAPALSDSCRAAAQRLIVRARENGATVSFDPNLRPSLWKDEATMVRTLNAFAAQSDIVLPGIGEGKILTGFEDPAQIAAFYRSAGAKCVIIKMGGQGAYVSEGTRAFTVPGFKVERIVDTVGAGDGFSVGVISARLEGKSFEEAVGRGNAIGAMQIAVQGDNEGLPTPAQLEAFYAAHQGQ</sequence>
<dbReference type="Gene3D" id="3.40.1190.20">
    <property type="match status" value="1"/>
</dbReference>
<dbReference type="Proteomes" id="UP000654279">
    <property type="component" value="Unassembled WGS sequence"/>
</dbReference>
<evidence type="ECO:0000256" key="1">
    <source>
        <dbReference type="ARBA" id="ARBA00010688"/>
    </source>
</evidence>
<dbReference type="PROSITE" id="PS00584">
    <property type="entry name" value="PFKB_KINASES_2"/>
    <property type="match status" value="1"/>
</dbReference>
<evidence type="ECO:0000256" key="4">
    <source>
        <dbReference type="ARBA" id="ARBA00022777"/>
    </source>
</evidence>
<dbReference type="InterPro" id="IPR050306">
    <property type="entry name" value="PfkB_Carbo_kinase"/>
</dbReference>
<evidence type="ECO:0000313" key="8">
    <source>
        <dbReference type="Proteomes" id="UP000654279"/>
    </source>
</evidence>
<dbReference type="EMBL" id="JACRSO010000001">
    <property type="protein sequence ID" value="MBC8527963.1"/>
    <property type="molecule type" value="Genomic_DNA"/>
</dbReference>
<comment type="similarity">
    <text evidence="1">Belongs to the carbohydrate kinase PfkB family.</text>
</comment>
<dbReference type="PANTHER" id="PTHR43085">
    <property type="entry name" value="HEXOKINASE FAMILY MEMBER"/>
    <property type="match status" value="1"/>
</dbReference>
<evidence type="ECO:0000259" key="6">
    <source>
        <dbReference type="Pfam" id="PF00294"/>
    </source>
</evidence>
<evidence type="ECO:0000313" key="7">
    <source>
        <dbReference type="EMBL" id="MBC8527963.1"/>
    </source>
</evidence>
<keyword evidence="8" id="KW-1185">Reference proteome</keyword>
<evidence type="ECO:0000256" key="3">
    <source>
        <dbReference type="ARBA" id="ARBA00022741"/>
    </source>
</evidence>
<keyword evidence="3" id="KW-0547">Nucleotide-binding</keyword>
<protein>
    <submittedName>
        <fullName evidence="7">Sugar kinase</fullName>
    </submittedName>
</protein>
<name>A0A926CXH5_9FIRM</name>
<dbReference type="GO" id="GO:0005524">
    <property type="term" value="F:ATP binding"/>
    <property type="evidence" value="ECO:0007669"/>
    <property type="project" value="UniProtKB-KW"/>
</dbReference>
<keyword evidence="4 7" id="KW-0418">Kinase</keyword>
<dbReference type="GO" id="GO:0016301">
    <property type="term" value="F:kinase activity"/>
    <property type="evidence" value="ECO:0007669"/>
    <property type="project" value="UniProtKB-KW"/>
</dbReference>
<feature type="domain" description="Carbohydrate kinase PfkB" evidence="6">
    <location>
        <begin position="15"/>
        <end position="301"/>
    </location>
</feature>
<evidence type="ECO:0000256" key="5">
    <source>
        <dbReference type="ARBA" id="ARBA00022840"/>
    </source>
</evidence>
<comment type="caution">
    <text evidence="7">The sequence shown here is derived from an EMBL/GenBank/DDBJ whole genome shotgun (WGS) entry which is preliminary data.</text>
</comment>
<dbReference type="InterPro" id="IPR002173">
    <property type="entry name" value="Carboh/pur_kinase_PfkB_CS"/>
</dbReference>
<proteinExistence type="inferred from homology"/>
<dbReference type="PANTHER" id="PTHR43085:SF1">
    <property type="entry name" value="PSEUDOURIDINE KINASE-RELATED"/>
    <property type="match status" value="1"/>
</dbReference>
<dbReference type="RefSeq" id="WP_249284034.1">
    <property type="nucleotide sequence ID" value="NZ_JACRSO010000001.1"/>
</dbReference>
<reference evidence="7" key="1">
    <citation type="submission" date="2020-08" db="EMBL/GenBank/DDBJ databases">
        <title>Genome public.</title>
        <authorList>
            <person name="Liu C."/>
            <person name="Sun Q."/>
        </authorList>
    </citation>
    <scope>NUCLEOTIDE SEQUENCE</scope>
    <source>
        <strain evidence="7">NSJ-44</strain>
    </source>
</reference>
<dbReference type="SUPFAM" id="SSF53613">
    <property type="entry name" value="Ribokinase-like"/>
    <property type="match status" value="1"/>
</dbReference>